<evidence type="ECO:0000259" key="8">
    <source>
        <dbReference type="Pfam" id="PF00082"/>
    </source>
</evidence>
<dbReference type="InterPro" id="IPR037045">
    <property type="entry name" value="S8pro/Inhibitor_I9_sf"/>
</dbReference>
<reference evidence="10 11" key="1">
    <citation type="submission" date="2023-03" db="EMBL/GenBank/DDBJ databases">
        <title>Mating type loci evolution in Malassezia.</title>
        <authorList>
            <person name="Coelho M.A."/>
        </authorList>
    </citation>
    <scope>NUCLEOTIDE SEQUENCE [LARGE SCALE GENOMIC DNA]</scope>
    <source>
        <strain evidence="10 11">CBS 13387</strain>
    </source>
</reference>
<dbReference type="EC" id="3.4.21.48" evidence="10"/>
<dbReference type="InterPro" id="IPR010259">
    <property type="entry name" value="S8pro/Inhibitor_I9"/>
</dbReference>
<evidence type="ECO:0000259" key="9">
    <source>
        <dbReference type="Pfam" id="PF05922"/>
    </source>
</evidence>
<keyword evidence="4 5" id="KW-0720">Serine protease</keyword>
<evidence type="ECO:0000256" key="4">
    <source>
        <dbReference type="ARBA" id="ARBA00022825"/>
    </source>
</evidence>
<evidence type="ECO:0000313" key="11">
    <source>
        <dbReference type="Proteomes" id="UP001217582"/>
    </source>
</evidence>
<dbReference type="SUPFAM" id="SSF52743">
    <property type="entry name" value="Subtilisin-like"/>
    <property type="match status" value="1"/>
</dbReference>
<dbReference type="InterPro" id="IPR034193">
    <property type="entry name" value="PCSK9_ProteinaseK-like"/>
</dbReference>
<dbReference type="InterPro" id="IPR022398">
    <property type="entry name" value="Peptidase_S8_His-AS"/>
</dbReference>
<dbReference type="PANTHER" id="PTHR43806:SF11">
    <property type="entry name" value="CEREVISIN-RELATED"/>
    <property type="match status" value="1"/>
</dbReference>
<evidence type="ECO:0000256" key="1">
    <source>
        <dbReference type="ARBA" id="ARBA00011073"/>
    </source>
</evidence>
<protein>
    <submittedName>
        <fullName evidence="10">Cerevisin</fullName>
        <ecNumber evidence="10">3.4.21.48</ecNumber>
    </submittedName>
</protein>
<feature type="active site" description="Charge relay system" evidence="5">
    <location>
        <position position="387"/>
    </location>
</feature>
<dbReference type="AlphaFoldDB" id="A0AAJ6CM90"/>
<dbReference type="InterPro" id="IPR023827">
    <property type="entry name" value="Peptidase_S8_Asp-AS"/>
</dbReference>
<dbReference type="PRINTS" id="PR00723">
    <property type="entry name" value="SUBTILISIN"/>
</dbReference>
<dbReference type="InterPro" id="IPR015500">
    <property type="entry name" value="Peptidase_S8_subtilisin-rel"/>
</dbReference>
<sequence>MWVRVVPLCIAVACTAALAFPTSRGAMAPLVQAPGTKAVPDKYMVVLKEGVSADRLMAHYASVATFRRASGDADPISHVYDMGDVMRGFAGHFSPEEIELIRSHPEVAFVERDSIVDVTMLAQDDRNVRNMSESAVQYTFPWDNPYRHLTEQGAPWGLARISHQRSLSLGTFNKYVYESIGGEGVTAYVIDTGVNIEHSDFGGRAKWGKTIPANDTDTDGHGHGTHVAGTIASNTFGVAKRAEIIAVKVLGSHGQGSMSDVTAGVLWAVQDAENKTRMMRGSRKLRGFVSNMSLGGTKSPTLDRAVGGAVAAGMHFGVAAGNEDQDACNVSPADVRAAVTVGASTIADERAFFSNTGPCVDIFAPGLNILSLWNAGPQSINTISGTSMASPHVVGLMAYLLSIYGSSDFRVMEEAKPVRSLVAAVHALLPSWVARFLPLAYETTPLSIESTLRPADLKRAMRRMATSHALANLDVDTVNKLAYNNATTS</sequence>
<keyword evidence="7" id="KW-0732">Signal</keyword>
<dbReference type="Proteomes" id="UP001217582">
    <property type="component" value="Chromosome 4"/>
</dbReference>
<dbReference type="InterPro" id="IPR036852">
    <property type="entry name" value="Peptidase_S8/S53_dom_sf"/>
</dbReference>
<evidence type="ECO:0000256" key="3">
    <source>
        <dbReference type="ARBA" id="ARBA00022801"/>
    </source>
</evidence>
<evidence type="ECO:0000256" key="7">
    <source>
        <dbReference type="SAM" id="SignalP"/>
    </source>
</evidence>
<organism evidence="10 11">
    <name type="scientific">Malassezia arunalokei</name>
    <dbReference type="NCBI Taxonomy" id="1514897"/>
    <lineage>
        <taxon>Eukaryota</taxon>
        <taxon>Fungi</taxon>
        <taxon>Dikarya</taxon>
        <taxon>Basidiomycota</taxon>
        <taxon>Ustilaginomycotina</taxon>
        <taxon>Malasseziomycetes</taxon>
        <taxon>Malasseziales</taxon>
        <taxon>Malasseziaceae</taxon>
        <taxon>Malassezia</taxon>
    </lineage>
</organism>
<dbReference type="PROSITE" id="PS51892">
    <property type="entry name" value="SUBTILASE"/>
    <property type="match status" value="1"/>
</dbReference>
<keyword evidence="11" id="KW-1185">Reference proteome</keyword>
<feature type="chain" id="PRO_5042520432" evidence="7">
    <location>
        <begin position="20"/>
        <end position="489"/>
    </location>
</feature>
<feature type="domain" description="Inhibitor I9" evidence="9">
    <location>
        <begin position="42"/>
        <end position="117"/>
    </location>
</feature>
<keyword evidence="3 5" id="KW-0378">Hydrolase</keyword>
<dbReference type="CDD" id="cd04077">
    <property type="entry name" value="Peptidases_S8_PCSK9_ProteinaseK_like"/>
    <property type="match status" value="1"/>
</dbReference>
<feature type="signal peptide" evidence="7">
    <location>
        <begin position="1"/>
        <end position="19"/>
    </location>
</feature>
<dbReference type="InterPro" id="IPR023828">
    <property type="entry name" value="Peptidase_S8_Ser-AS"/>
</dbReference>
<keyword evidence="2 5" id="KW-0645">Protease</keyword>
<dbReference type="GO" id="GO:0004252">
    <property type="term" value="F:serine-type endopeptidase activity"/>
    <property type="evidence" value="ECO:0007669"/>
    <property type="project" value="UniProtKB-UniRule"/>
</dbReference>
<evidence type="ECO:0000256" key="2">
    <source>
        <dbReference type="ARBA" id="ARBA00022670"/>
    </source>
</evidence>
<dbReference type="Pfam" id="PF05922">
    <property type="entry name" value="Inhibitor_I9"/>
    <property type="match status" value="1"/>
</dbReference>
<dbReference type="Pfam" id="PF00082">
    <property type="entry name" value="Peptidase_S8"/>
    <property type="match status" value="1"/>
</dbReference>
<evidence type="ECO:0000256" key="5">
    <source>
        <dbReference type="PROSITE-ProRule" id="PRU01240"/>
    </source>
</evidence>
<comment type="similarity">
    <text evidence="1 5 6">Belongs to the peptidase S8 family.</text>
</comment>
<dbReference type="GO" id="GO:0005615">
    <property type="term" value="C:extracellular space"/>
    <property type="evidence" value="ECO:0007669"/>
    <property type="project" value="TreeGrafter"/>
</dbReference>
<proteinExistence type="inferred from homology"/>
<dbReference type="InterPro" id="IPR050131">
    <property type="entry name" value="Peptidase_S8_subtilisin-like"/>
</dbReference>
<dbReference type="Gene3D" id="3.40.50.200">
    <property type="entry name" value="Peptidase S8/S53 domain"/>
    <property type="match status" value="1"/>
</dbReference>
<feature type="active site" description="Charge relay system" evidence="5">
    <location>
        <position position="223"/>
    </location>
</feature>
<name>A0AAJ6CM90_9BASI</name>
<accession>A0AAJ6CM90</accession>
<dbReference type="Gene3D" id="3.30.70.80">
    <property type="entry name" value="Peptidase S8 propeptide/proteinase inhibitor I9"/>
    <property type="match status" value="1"/>
</dbReference>
<dbReference type="GO" id="GO:0006508">
    <property type="term" value="P:proteolysis"/>
    <property type="evidence" value="ECO:0007669"/>
    <property type="project" value="UniProtKB-KW"/>
</dbReference>
<dbReference type="PROSITE" id="PS00137">
    <property type="entry name" value="SUBTILASE_HIS"/>
    <property type="match status" value="1"/>
</dbReference>
<dbReference type="PROSITE" id="PS00138">
    <property type="entry name" value="SUBTILASE_SER"/>
    <property type="match status" value="1"/>
</dbReference>
<dbReference type="SUPFAM" id="SSF54897">
    <property type="entry name" value="Protease propeptides/inhibitors"/>
    <property type="match status" value="1"/>
</dbReference>
<dbReference type="PANTHER" id="PTHR43806">
    <property type="entry name" value="PEPTIDASE S8"/>
    <property type="match status" value="1"/>
</dbReference>
<dbReference type="PROSITE" id="PS00136">
    <property type="entry name" value="SUBTILASE_ASP"/>
    <property type="match status" value="1"/>
</dbReference>
<feature type="domain" description="Peptidase S8/S53" evidence="8">
    <location>
        <begin position="182"/>
        <end position="406"/>
    </location>
</feature>
<evidence type="ECO:0000313" key="10">
    <source>
        <dbReference type="EMBL" id="WFD16105.1"/>
    </source>
</evidence>
<dbReference type="EMBL" id="CP119919">
    <property type="protein sequence ID" value="WFD16105.1"/>
    <property type="molecule type" value="Genomic_DNA"/>
</dbReference>
<dbReference type="InterPro" id="IPR000209">
    <property type="entry name" value="Peptidase_S8/S53_dom"/>
</dbReference>
<gene>
    <name evidence="10" type="primary">SUB8</name>
    <name evidence="10" type="ORF">MARU1_002141</name>
</gene>
<evidence type="ECO:0000256" key="6">
    <source>
        <dbReference type="RuleBase" id="RU003355"/>
    </source>
</evidence>
<feature type="active site" description="Charge relay system" evidence="5">
    <location>
        <position position="191"/>
    </location>
</feature>